<reference evidence="1" key="2">
    <citation type="submission" date="2010-05" db="EMBL/GenBank/DDBJ databases">
        <title>The Genome Sequence of Magnaporthe poae strain ATCC 64411.</title>
        <authorList>
            <consortium name="The Broad Institute Genome Sequencing Platform"/>
            <consortium name="Broad Institute Genome Sequencing Center for Infectious Disease"/>
            <person name="Ma L.-J."/>
            <person name="Dead R."/>
            <person name="Young S."/>
            <person name="Zeng Q."/>
            <person name="Koehrsen M."/>
            <person name="Alvarado L."/>
            <person name="Berlin A."/>
            <person name="Chapman S.B."/>
            <person name="Chen Z."/>
            <person name="Freedman E."/>
            <person name="Gellesch M."/>
            <person name="Goldberg J."/>
            <person name="Griggs A."/>
            <person name="Gujja S."/>
            <person name="Heilman E.R."/>
            <person name="Heiman D."/>
            <person name="Hepburn T."/>
            <person name="Howarth C."/>
            <person name="Jen D."/>
            <person name="Larson L."/>
            <person name="Mehta T."/>
            <person name="Neiman D."/>
            <person name="Pearson M."/>
            <person name="Roberts A."/>
            <person name="Saif S."/>
            <person name="Shea T."/>
            <person name="Shenoy N."/>
            <person name="Sisk P."/>
            <person name="Stolte C."/>
            <person name="Sykes S."/>
            <person name="Walk T."/>
            <person name="White J."/>
            <person name="Yandava C."/>
            <person name="Haas B."/>
            <person name="Nusbaum C."/>
            <person name="Birren B."/>
        </authorList>
    </citation>
    <scope>NUCLEOTIDE SEQUENCE</scope>
    <source>
        <strain evidence="1">ATCC 64411</strain>
    </source>
</reference>
<dbReference type="VEuPathDB" id="FungiDB:MAPG_02643"/>
<accession>A0A0C4DRX5</accession>
<dbReference type="EMBL" id="ADBL01000650">
    <property type="status" value="NOT_ANNOTATED_CDS"/>
    <property type="molecule type" value="Genomic_DNA"/>
</dbReference>
<keyword evidence="3" id="KW-1185">Reference proteome</keyword>
<organism evidence="2 3">
    <name type="scientific">Magnaporthiopsis poae (strain ATCC 64411 / 73-15)</name>
    <name type="common">Kentucky bluegrass fungus</name>
    <name type="synonym">Magnaporthe poae</name>
    <dbReference type="NCBI Taxonomy" id="644358"/>
    <lineage>
        <taxon>Eukaryota</taxon>
        <taxon>Fungi</taxon>
        <taxon>Dikarya</taxon>
        <taxon>Ascomycota</taxon>
        <taxon>Pezizomycotina</taxon>
        <taxon>Sordariomycetes</taxon>
        <taxon>Sordariomycetidae</taxon>
        <taxon>Magnaporthales</taxon>
        <taxon>Magnaporthaceae</taxon>
        <taxon>Magnaporthiopsis</taxon>
    </lineage>
</organism>
<proteinExistence type="predicted"/>
<dbReference type="Proteomes" id="UP000011715">
    <property type="component" value="Unassembled WGS sequence"/>
</dbReference>
<evidence type="ECO:0000313" key="2">
    <source>
        <dbReference type="EnsemblFungi" id="MAPG_02643T0"/>
    </source>
</evidence>
<protein>
    <submittedName>
        <fullName evidence="1 2">Uncharacterized protein</fullName>
    </submittedName>
</protein>
<dbReference type="EnsemblFungi" id="MAPG_02643T0">
    <property type="protein sequence ID" value="MAPG_02643T0"/>
    <property type="gene ID" value="MAPG_02643"/>
</dbReference>
<reference evidence="1" key="3">
    <citation type="submission" date="2011-03" db="EMBL/GenBank/DDBJ databases">
        <title>Annotation of Magnaporthe poae ATCC 64411.</title>
        <authorList>
            <person name="Ma L.-J."/>
            <person name="Dead R."/>
            <person name="Young S.K."/>
            <person name="Zeng Q."/>
            <person name="Gargeya S."/>
            <person name="Fitzgerald M."/>
            <person name="Haas B."/>
            <person name="Abouelleil A."/>
            <person name="Alvarado L."/>
            <person name="Arachchi H.M."/>
            <person name="Berlin A."/>
            <person name="Brown A."/>
            <person name="Chapman S.B."/>
            <person name="Chen Z."/>
            <person name="Dunbar C."/>
            <person name="Freedman E."/>
            <person name="Gearin G."/>
            <person name="Gellesch M."/>
            <person name="Goldberg J."/>
            <person name="Griggs A."/>
            <person name="Gujja S."/>
            <person name="Heiman D."/>
            <person name="Howarth C."/>
            <person name="Larson L."/>
            <person name="Lui A."/>
            <person name="MacDonald P.J.P."/>
            <person name="Mehta T."/>
            <person name="Montmayeur A."/>
            <person name="Murphy C."/>
            <person name="Neiman D."/>
            <person name="Pearson M."/>
            <person name="Priest M."/>
            <person name="Roberts A."/>
            <person name="Saif S."/>
            <person name="Shea T."/>
            <person name="Shenoy N."/>
            <person name="Sisk P."/>
            <person name="Stolte C."/>
            <person name="Sykes S."/>
            <person name="Yandava C."/>
            <person name="Wortman J."/>
            <person name="Nusbaum C."/>
            <person name="Birren B."/>
        </authorList>
    </citation>
    <scope>NUCLEOTIDE SEQUENCE</scope>
    <source>
        <strain evidence="1">ATCC 64411</strain>
    </source>
</reference>
<dbReference type="AlphaFoldDB" id="A0A0C4DRX5"/>
<reference evidence="2" key="4">
    <citation type="journal article" date="2015" name="G3 (Bethesda)">
        <title>Genome sequences of three phytopathogenic species of the Magnaporthaceae family of fungi.</title>
        <authorList>
            <person name="Okagaki L.H."/>
            <person name="Nunes C.C."/>
            <person name="Sailsbery J."/>
            <person name="Clay B."/>
            <person name="Brown D."/>
            <person name="John T."/>
            <person name="Oh Y."/>
            <person name="Young N."/>
            <person name="Fitzgerald M."/>
            <person name="Haas B.J."/>
            <person name="Zeng Q."/>
            <person name="Young S."/>
            <person name="Adiconis X."/>
            <person name="Fan L."/>
            <person name="Levin J.Z."/>
            <person name="Mitchell T.K."/>
            <person name="Okubara P.A."/>
            <person name="Farman M.L."/>
            <person name="Kohn L.M."/>
            <person name="Birren B."/>
            <person name="Ma L.-J."/>
            <person name="Dean R.A."/>
        </authorList>
    </citation>
    <scope>NUCLEOTIDE SEQUENCE</scope>
    <source>
        <strain evidence="2">ATCC 64411 / 73-15</strain>
    </source>
</reference>
<name>A0A0C4DRX5_MAGP6</name>
<evidence type="ECO:0000313" key="3">
    <source>
        <dbReference type="Proteomes" id="UP000011715"/>
    </source>
</evidence>
<reference evidence="3" key="1">
    <citation type="submission" date="2010-05" db="EMBL/GenBank/DDBJ databases">
        <title>The genome sequence of Magnaporthe poae strain ATCC 64411.</title>
        <authorList>
            <person name="Ma L.-J."/>
            <person name="Dead R."/>
            <person name="Young S."/>
            <person name="Zeng Q."/>
            <person name="Koehrsen M."/>
            <person name="Alvarado L."/>
            <person name="Berlin A."/>
            <person name="Chapman S.B."/>
            <person name="Chen Z."/>
            <person name="Freedman E."/>
            <person name="Gellesch M."/>
            <person name="Goldberg J."/>
            <person name="Griggs A."/>
            <person name="Gujja S."/>
            <person name="Heilman E.R."/>
            <person name="Heiman D."/>
            <person name="Hepburn T."/>
            <person name="Howarth C."/>
            <person name="Jen D."/>
            <person name="Larson L."/>
            <person name="Mehta T."/>
            <person name="Neiman D."/>
            <person name="Pearson M."/>
            <person name="Roberts A."/>
            <person name="Saif S."/>
            <person name="Shea T."/>
            <person name="Shenoy N."/>
            <person name="Sisk P."/>
            <person name="Stolte C."/>
            <person name="Sykes S."/>
            <person name="Walk T."/>
            <person name="White J."/>
            <person name="Yandava C."/>
            <person name="Haas B."/>
            <person name="Nusbaum C."/>
            <person name="Birren B."/>
        </authorList>
    </citation>
    <scope>NUCLEOTIDE SEQUENCE [LARGE SCALE GENOMIC DNA]</scope>
    <source>
        <strain evidence="3">ATCC 64411 / 73-15</strain>
    </source>
</reference>
<evidence type="ECO:0000313" key="1">
    <source>
        <dbReference type="EMBL" id="KLU83590.1"/>
    </source>
</evidence>
<reference evidence="2" key="5">
    <citation type="submission" date="2015-06" db="UniProtKB">
        <authorList>
            <consortium name="EnsemblFungi"/>
        </authorList>
    </citation>
    <scope>IDENTIFICATION</scope>
    <source>
        <strain evidence="2">ATCC 64411</strain>
    </source>
</reference>
<gene>
    <name evidence="1" type="ORF">MAPG_02643</name>
</gene>
<dbReference type="EMBL" id="GL876967">
    <property type="protein sequence ID" value="KLU83590.1"/>
    <property type="molecule type" value="Genomic_DNA"/>
</dbReference>
<sequence length="129" mass="14720">MIFFCVYREYGMTGGRGDGEAKDALRRRRDVRAPSTVKSQKLARRRRPFHGVRARVAISRNRMRPNAMWYCSICDLPSPERRQPAKTRWQVNGLHAHPLFTCSFVARSTLFQTSCQAAASTQRGGHPVV</sequence>